<proteinExistence type="predicted"/>
<reference evidence="1" key="1">
    <citation type="submission" date="2018-06" db="EMBL/GenBank/DDBJ databases">
        <authorList>
            <person name="Zhirakovskaya E."/>
        </authorList>
    </citation>
    <scope>NUCLEOTIDE SEQUENCE</scope>
</reference>
<sequence length="87" mass="9106">MKAKIMMIMAALLVWTGVAVASIATVSGEITEIKGEMVTLKTGDGAMKSIHVDPSATKKEGMIKVGAHVSAEVNDKGHAESIKVVKK</sequence>
<evidence type="ECO:0000313" key="1">
    <source>
        <dbReference type="EMBL" id="VAX26126.1"/>
    </source>
</evidence>
<protein>
    <recommendedName>
        <fullName evidence="2">DUF5666 domain-containing protein</fullName>
    </recommendedName>
</protein>
<dbReference type="EMBL" id="UOGF01000007">
    <property type="protein sequence ID" value="VAX26126.1"/>
    <property type="molecule type" value="Genomic_DNA"/>
</dbReference>
<organism evidence="1">
    <name type="scientific">hydrothermal vent metagenome</name>
    <dbReference type="NCBI Taxonomy" id="652676"/>
    <lineage>
        <taxon>unclassified sequences</taxon>
        <taxon>metagenomes</taxon>
        <taxon>ecological metagenomes</taxon>
    </lineage>
</organism>
<name>A0A3B1C6H8_9ZZZZ</name>
<dbReference type="AlphaFoldDB" id="A0A3B1C6H8"/>
<gene>
    <name evidence="1" type="ORF">MNBD_NITROSPIRAE01-1156</name>
</gene>
<accession>A0A3B1C6H8</accession>
<evidence type="ECO:0008006" key="2">
    <source>
        <dbReference type="Google" id="ProtNLM"/>
    </source>
</evidence>